<evidence type="ECO:0000313" key="1">
    <source>
        <dbReference type="EMBL" id="QBK85007.1"/>
    </source>
</evidence>
<gene>
    <name evidence="1" type="ORF">LCDPAC02_02060</name>
</gene>
<sequence>MDIIENNNYCFIIQYGKHPLYIGTNYEYMKNIVIVHNKYTDIFHKAYLSVVSLNGGYITYKEYHKYETFIEIDIKQDLKKQLQENNINIEDIYINNNIYSFILNPFEMEYFYDKDCNILDHPFRDYDEEKKIFDFVDNSQGHVICSAKNIKEAMKKIKIPENTEYAKYKKYEHNYDVWVEVTKCEKTNVLFIETKNGGEFIKMDKELYEFPYIF</sequence>
<organism evidence="1">
    <name type="scientific">Pithovirus LCDPAC02</name>
    <dbReference type="NCBI Taxonomy" id="2506601"/>
    <lineage>
        <taxon>Viruses</taxon>
        <taxon>Pithoviruses</taxon>
    </lineage>
</organism>
<dbReference type="EMBL" id="MK500301">
    <property type="protein sequence ID" value="QBK85007.1"/>
    <property type="molecule type" value="Genomic_DNA"/>
</dbReference>
<proteinExistence type="predicted"/>
<reference evidence="1" key="1">
    <citation type="journal article" date="2019" name="MBio">
        <title>Virus Genomes from Deep Sea Sediments Expand the Ocean Megavirome and Support Independent Origins of Viral Gigantism.</title>
        <authorList>
            <person name="Backstrom D."/>
            <person name="Yutin N."/>
            <person name="Jorgensen S.L."/>
            <person name="Dharamshi J."/>
            <person name="Homa F."/>
            <person name="Zaremba-Niedwiedzka K."/>
            <person name="Spang A."/>
            <person name="Wolf Y.I."/>
            <person name="Koonin E.V."/>
            <person name="Ettema T.J."/>
        </authorList>
    </citation>
    <scope>NUCLEOTIDE SEQUENCE</scope>
</reference>
<protein>
    <submittedName>
        <fullName evidence="1">Uncharacterized protein</fullName>
    </submittedName>
</protein>
<name>A0A481YQ09_9VIRU</name>
<accession>A0A481YQ09</accession>